<keyword evidence="1" id="KW-0472">Membrane</keyword>
<feature type="transmembrane region" description="Helical" evidence="1">
    <location>
        <begin position="34"/>
        <end position="50"/>
    </location>
</feature>
<name>A0A0F9PJ12_9ZZZZ</name>
<accession>A0A0F9PJ12</accession>
<dbReference type="EMBL" id="LAZR01006288">
    <property type="protein sequence ID" value="KKM93267.1"/>
    <property type="molecule type" value="Genomic_DNA"/>
</dbReference>
<reference evidence="2" key="1">
    <citation type="journal article" date="2015" name="Nature">
        <title>Complex archaea that bridge the gap between prokaryotes and eukaryotes.</title>
        <authorList>
            <person name="Spang A."/>
            <person name="Saw J.H."/>
            <person name="Jorgensen S.L."/>
            <person name="Zaremba-Niedzwiedzka K."/>
            <person name="Martijn J."/>
            <person name="Lind A.E."/>
            <person name="van Eijk R."/>
            <person name="Schleper C."/>
            <person name="Guy L."/>
            <person name="Ettema T.J."/>
        </authorList>
    </citation>
    <scope>NUCLEOTIDE SEQUENCE</scope>
</reference>
<evidence type="ECO:0000313" key="2">
    <source>
        <dbReference type="EMBL" id="KKM93267.1"/>
    </source>
</evidence>
<gene>
    <name evidence="2" type="ORF">LCGC14_1210040</name>
</gene>
<proteinExistence type="predicted"/>
<sequence>MWFPFFLVGGFWFFALVGLVCLALLVAVETESPFWAASALIGFGLALHFLGDLNVFSWLIKNPLRTALCVGGYFVTGALWSVGKWWFFVRNKRDKYNERRRDFISANDLEFSAAIPPEHQKDFKRHMKFDSYGGMPDARAHKSRILTWMTYWPWSMVWTLINDPIKKLFRMIYRRLQRVYDKISESVWSGVEEDFAPVEDKASQ</sequence>
<keyword evidence="1" id="KW-1133">Transmembrane helix</keyword>
<dbReference type="AlphaFoldDB" id="A0A0F9PJ12"/>
<organism evidence="2">
    <name type="scientific">marine sediment metagenome</name>
    <dbReference type="NCBI Taxonomy" id="412755"/>
    <lineage>
        <taxon>unclassified sequences</taxon>
        <taxon>metagenomes</taxon>
        <taxon>ecological metagenomes</taxon>
    </lineage>
</organism>
<keyword evidence="1" id="KW-0812">Transmembrane</keyword>
<protein>
    <submittedName>
        <fullName evidence="2">Uncharacterized protein</fullName>
    </submittedName>
</protein>
<evidence type="ECO:0000256" key="1">
    <source>
        <dbReference type="SAM" id="Phobius"/>
    </source>
</evidence>
<feature type="transmembrane region" description="Helical" evidence="1">
    <location>
        <begin position="6"/>
        <end position="27"/>
    </location>
</feature>
<feature type="transmembrane region" description="Helical" evidence="1">
    <location>
        <begin position="70"/>
        <end position="89"/>
    </location>
</feature>
<comment type="caution">
    <text evidence="2">The sequence shown here is derived from an EMBL/GenBank/DDBJ whole genome shotgun (WGS) entry which is preliminary data.</text>
</comment>